<proteinExistence type="predicted"/>
<dbReference type="Proteomes" id="UP000243547">
    <property type="component" value="Unassembled WGS sequence"/>
</dbReference>
<dbReference type="STRING" id="1120989.SAMN02745227_00943"/>
<reference evidence="2" key="1">
    <citation type="submission" date="2016-11" db="EMBL/GenBank/DDBJ databases">
        <authorList>
            <person name="Varghese N."/>
            <person name="Submissions S."/>
        </authorList>
    </citation>
    <scope>NUCLEOTIDE SEQUENCE [LARGE SCALE GENOMIC DNA]</scope>
    <source>
        <strain evidence="2">DSM 14826</strain>
    </source>
</reference>
<evidence type="ECO:0000313" key="1">
    <source>
        <dbReference type="EMBL" id="SHJ88201.1"/>
    </source>
</evidence>
<accession>A0A1M6MXI8</accession>
<protein>
    <submittedName>
        <fullName evidence="1">Uncharacterized protein</fullName>
    </submittedName>
</protein>
<dbReference type="RefSeq" id="WP_423230784.1">
    <property type="nucleotide sequence ID" value="NZ_FRAI01000008.1"/>
</dbReference>
<gene>
    <name evidence="1" type="ORF">SAMN02745227_00943</name>
</gene>
<sequence length="69" mass="8309">MCYKMNYEIIKEYVQVLKEKYGFNGLLHFTDFSNLMGIFEKGCLHSRKYCLENNIKVIKTEFVYNNLQI</sequence>
<dbReference type="EMBL" id="FRAI01000008">
    <property type="protein sequence ID" value="SHJ88201.1"/>
    <property type="molecule type" value="Genomic_DNA"/>
</dbReference>
<name>A0A1M6MXI8_9FIRM</name>
<organism evidence="1 2">
    <name type="scientific">Anaerobranca californiensis DSM 14826</name>
    <dbReference type="NCBI Taxonomy" id="1120989"/>
    <lineage>
        <taxon>Bacteria</taxon>
        <taxon>Bacillati</taxon>
        <taxon>Bacillota</taxon>
        <taxon>Clostridia</taxon>
        <taxon>Eubacteriales</taxon>
        <taxon>Proteinivoracaceae</taxon>
        <taxon>Anaerobranca</taxon>
    </lineage>
</organism>
<keyword evidence="2" id="KW-1185">Reference proteome</keyword>
<dbReference type="AlphaFoldDB" id="A0A1M6MXI8"/>
<evidence type="ECO:0000313" key="2">
    <source>
        <dbReference type="Proteomes" id="UP000243547"/>
    </source>
</evidence>